<dbReference type="EMBL" id="MN184886">
    <property type="protein sequence ID" value="QEQ94782.1"/>
    <property type="molecule type" value="Genomic_DNA"/>
</dbReference>
<keyword evidence="2" id="KW-1185">Reference proteome</keyword>
<organism evidence="1 2">
    <name type="scientific">Erwinia phage pEp_SNUABM_08</name>
    <dbReference type="NCBI Taxonomy" id="2593268"/>
    <lineage>
        <taxon>Viruses</taxon>
        <taxon>Duplodnaviria</taxon>
        <taxon>Heunggongvirae</taxon>
        <taxon>Uroviricota</taxon>
        <taxon>Caudoviricetes</taxon>
        <taxon>Casjensviridae</taxon>
        <taxon>Gwanakrovirus</taxon>
        <taxon>Gwanakrovirus SNUABM08</taxon>
    </lineage>
</organism>
<dbReference type="Proteomes" id="UP000325507">
    <property type="component" value="Segment"/>
</dbReference>
<name>A0A5J6DA80_9CAUD</name>
<protein>
    <submittedName>
        <fullName evidence="1">Uncharacterized protein</fullName>
    </submittedName>
</protein>
<reference evidence="1 2" key="1">
    <citation type="submission" date="2019-07" db="EMBL/GenBank/DDBJ databases">
        <title>Complete genome sequence of bacteriophage infecting Erwinia pyrifoliae.</title>
        <authorList>
            <person name="Kim S.G."/>
            <person name="Park S.C."/>
        </authorList>
    </citation>
    <scope>NUCLEOTIDE SEQUENCE [LARGE SCALE GENOMIC DNA]</scope>
</reference>
<sequence>MAIIVAENFNFADTTHANIQAALIARGYALTNDRTMWSNTAITTQVENGVTRPFLNMSMNYYAGNGNTFNGFGLPLTNNTNPFYLSFRLRLAANSASSMVEFGVDTQGSVNVGTNRLLRVLPSSGGMAVYPGSGSSTSDGGKFLLMPFNKWVTLEIYRAADGKIKVWVDDMLLLGASTFTNASPLAGNPRVYLGAFRNGTYIQGTYLWQISDVVLVDAALPGLQYRVGSTGRVEAVPYTADVTAEWAPPAGVTDPHNTLMSSWAATPDATKILTGTAAGQREKYQVGAVPKSRADNDVVLAVGIERRANNAGGAAHTFASEIDVGAGNVEVDNVTLPAGAGYQYIPKFMDKKPDGSNWTMADVAAMKSGFVVKS</sequence>
<accession>A0A5J6DA80</accession>
<evidence type="ECO:0000313" key="2">
    <source>
        <dbReference type="Proteomes" id="UP000325507"/>
    </source>
</evidence>
<dbReference type="SUPFAM" id="SSF49899">
    <property type="entry name" value="Concanavalin A-like lectins/glucanases"/>
    <property type="match status" value="1"/>
</dbReference>
<dbReference type="InterPro" id="IPR013320">
    <property type="entry name" value="ConA-like_dom_sf"/>
</dbReference>
<evidence type="ECO:0000313" key="1">
    <source>
        <dbReference type="EMBL" id="QEQ94782.1"/>
    </source>
</evidence>
<gene>
    <name evidence="1" type="ORF">pEpSNUABM08_35</name>
</gene>
<proteinExistence type="predicted"/>